<evidence type="ECO:0000256" key="1">
    <source>
        <dbReference type="SAM" id="MobiDB-lite"/>
    </source>
</evidence>
<dbReference type="EMBL" id="JABTTY010000001">
    <property type="protein sequence ID" value="MBE7525336.1"/>
    <property type="molecule type" value="Genomic_DNA"/>
</dbReference>
<protein>
    <submittedName>
        <fullName evidence="3">Uncharacterized protein</fullName>
    </submittedName>
</protein>
<evidence type="ECO:0000256" key="2">
    <source>
        <dbReference type="SAM" id="Phobius"/>
    </source>
</evidence>
<dbReference type="GO" id="GO:0005509">
    <property type="term" value="F:calcium ion binding"/>
    <property type="evidence" value="ECO:0007669"/>
    <property type="project" value="InterPro"/>
</dbReference>
<reference evidence="3" key="1">
    <citation type="submission" date="2020-05" db="EMBL/GenBank/DDBJ databases">
        <title>High-Quality Genomes of Partial-Nitritation/Anammox System by Hierarchical Clustering Based Hybrid Assembly.</title>
        <authorList>
            <person name="Liu L."/>
            <person name="Wang Y."/>
            <person name="Che Y."/>
            <person name="Chen Y."/>
            <person name="Xia Y."/>
            <person name="Luo R."/>
            <person name="Cheng S.H."/>
            <person name="Zheng C."/>
            <person name="Zhang T."/>
        </authorList>
    </citation>
    <scope>NUCLEOTIDE SEQUENCE</scope>
    <source>
        <strain evidence="3">H1_PAT1</strain>
    </source>
</reference>
<evidence type="ECO:0000313" key="3">
    <source>
        <dbReference type="EMBL" id="MBE7525336.1"/>
    </source>
</evidence>
<feature type="transmembrane region" description="Helical" evidence="2">
    <location>
        <begin position="23"/>
        <end position="41"/>
    </location>
</feature>
<name>A0A928TQP6_UNCKA</name>
<keyword evidence="2" id="KW-0472">Membrane</keyword>
<keyword evidence="2" id="KW-0812">Transmembrane</keyword>
<feature type="region of interest" description="Disordered" evidence="1">
    <location>
        <begin position="69"/>
        <end position="88"/>
    </location>
</feature>
<evidence type="ECO:0000313" key="4">
    <source>
        <dbReference type="Proteomes" id="UP000710385"/>
    </source>
</evidence>
<dbReference type="InterPro" id="IPR028974">
    <property type="entry name" value="TSP_type-3_rpt"/>
</dbReference>
<accession>A0A928TQP6</accession>
<sequence length="222" mass="23843">MGSSRNRDGVVIRWKALTREQKLSVGVLGVLGVISLLFAFIQVRRALITPFTTPVQRLVELKKLFGPSQEELMEEEKKKDTDGDGISDYDELKIYRTSPYLRDSDSDGEPDNIEIAKGTDPNCPKGETCAAAIAGTEVATGTGPGIVPPSAQTQGLVPGVSPLMPERDPAAIREFLRQSGVSDAELSNYTDADLLQAYDESSAQFGAGDAPEDSQTMPNPSP</sequence>
<feature type="region of interest" description="Disordered" evidence="1">
    <location>
        <begin position="200"/>
        <end position="222"/>
    </location>
</feature>
<keyword evidence="2" id="KW-1133">Transmembrane helix</keyword>
<dbReference type="AlphaFoldDB" id="A0A928TQP6"/>
<comment type="caution">
    <text evidence="3">The sequence shown here is derived from an EMBL/GenBank/DDBJ whole genome shotgun (WGS) entry which is preliminary data.</text>
</comment>
<dbReference type="SUPFAM" id="SSF103647">
    <property type="entry name" value="TSP type-3 repeat"/>
    <property type="match status" value="1"/>
</dbReference>
<proteinExistence type="predicted"/>
<organism evidence="3 4">
    <name type="scientific">candidate division WWE3 bacterium</name>
    <dbReference type="NCBI Taxonomy" id="2053526"/>
    <lineage>
        <taxon>Bacteria</taxon>
        <taxon>Katanobacteria</taxon>
    </lineage>
</organism>
<dbReference type="Proteomes" id="UP000710385">
    <property type="component" value="Unassembled WGS sequence"/>
</dbReference>
<gene>
    <name evidence="3" type="ORF">HS096_03035</name>
</gene>
<feature type="region of interest" description="Disordered" evidence="1">
    <location>
        <begin position="99"/>
        <end position="121"/>
    </location>
</feature>
<feature type="compositionally biased region" description="Polar residues" evidence="1">
    <location>
        <begin position="213"/>
        <end position="222"/>
    </location>
</feature>